<evidence type="ECO:0000256" key="1">
    <source>
        <dbReference type="SAM" id="MobiDB-lite"/>
    </source>
</evidence>
<dbReference type="EMBL" id="ASRX01000083">
    <property type="protein sequence ID" value="EYF01376.1"/>
    <property type="molecule type" value="Genomic_DNA"/>
</dbReference>
<gene>
    <name evidence="2" type="ORF">CAP_8418</name>
</gene>
<reference evidence="2 3" key="1">
    <citation type="submission" date="2013-05" db="EMBL/GenBank/DDBJ databases">
        <title>Genome assembly of Chondromyces apiculatus DSM 436.</title>
        <authorList>
            <person name="Sharma G."/>
            <person name="Khatri I."/>
            <person name="Kaur C."/>
            <person name="Mayilraj S."/>
            <person name="Subramanian S."/>
        </authorList>
    </citation>
    <scope>NUCLEOTIDE SEQUENCE [LARGE SCALE GENOMIC DNA]</scope>
    <source>
        <strain evidence="2 3">DSM 436</strain>
    </source>
</reference>
<sequence length="208" mass="22625">MTIALEGQVTHSRVRSMSDVHSRDITVALGALVQRGLLESAGRHKGTKYFFPGEPPPPPSALIFEAELKGEVPADLSRLLANSQARWRGSEDSEASSEHRGASSEHRGASSDGRSPGNPSSPAERARLMQLAEGVRTQKRVGRFKVEAVLLDLCRGRFLTLAELSTFTGRNPDALRMQYLTSMVAAGKLRLLHPESPTHPSQAYTTVQ</sequence>
<accession>A0A017SYJ3</accession>
<evidence type="ECO:0000313" key="3">
    <source>
        <dbReference type="Proteomes" id="UP000019678"/>
    </source>
</evidence>
<comment type="caution">
    <text evidence="2">The sequence shown here is derived from an EMBL/GenBank/DDBJ whole genome shotgun (WGS) entry which is preliminary data.</text>
</comment>
<evidence type="ECO:0000313" key="2">
    <source>
        <dbReference type="EMBL" id="EYF01376.1"/>
    </source>
</evidence>
<dbReference type="eggNOG" id="COG2865">
    <property type="taxonomic scope" value="Bacteria"/>
</dbReference>
<dbReference type="AlphaFoldDB" id="A0A017SYJ3"/>
<organism evidence="2 3">
    <name type="scientific">Chondromyces apiculatus DSM 436</name>
    <dbReference type="NCBI Taxonomy" id="1192034"/>
    <lineage>
        <taxon>Bacteria</taxon>
        <taxon>Pseudomonadati</taxon>
        <taxon>Myxococcota</taxon>
        <taxon>Polyangia</taxon>
        <taxon>Polyangiales</taxon>
        <taxon>Polyangiaceae</taxon>
        <taxon>Chondromyces</taxon>
    </lineage>
</organism>
<dbReference type="STRING" id="1192034.CAP_8418"/>
<protein>
    <submittedName>
        <fullName evidence="2">Uncharacterized protein</fullName>
    </submittedName>
</protein>
<dbReference type="Proteomes" id="UP000019678">
    <property type="component" value="Unassembled WGS sequence"/>
</dbReference>
<keyword evidence="3" id="KW-1185">Reference proteome</keyword>
<feature type="region of interest" description="Disordered" evidence="1">
    <location>
        <begin position="85"/>
        <end position="124"/>
    </location>
</feature>
<name>A0A017SYJ3_9BACT</name>
<feature type="compositionally biased region" description="Basic and acidic residues" evidence="1">
    <location>
        <begin position="88"/>
        <end position="109"/>
    </location>
</feature>
<proteinExistence type="predicted"/>